<dbReference type="PANTHER" id="PTHR11584:SF369">
    <property type="entry name" value="MITOGEN-ACTIVATED PROTEIN KINASE KINASE KINASE 19-RELATED"/>
    <property type="match status" value="1"/>
</dbReference>
<feature type="compositionally biased region" description="Basic and acidic residues" evidence="13">
    <location>
        <begin position="842"/>
        <end position="855"/>
    </location>
</feature>
<evidence type="ECO:0000313" key="15">
    <source>
        <dbReference type="EMBL" id="KAJ1189137.1"/>
    </source>
</evidence>
<dbReference type="SMART" id="SM00220">
    <property type="entry name" value="S_TKc"/>
    <property type="match status" value="1"/>
</dbReference>
<dbReference type="PROSITE" id="PS00108">
    <property type="entry name" value="PROTEIN_KINASE_ST"/>
    <property type="match status" value="1"/>
</dbReference>
<dbReference type="PROSITE" id="PS00107">
    <property type="entry name" value="PROTEIN_KINASE_ATP"/>
    <property type="match status" value="1"/>
</dbReference>
<organism evidence="15 16">
    <name type="scientific">Pleurodeles waltl</name>
    <name type="common">Iberian ribbed newt</name>
    <dbReference type="NCBI Taxonomy" id="8319"/>
    <lineage>
        <taxon>Eukaryota</taxon>
        <taxon>Metazoa</taxon>
        <taxon>Chordata</taxon>
        <taxon>Craniata</taxon>
        <taxon>Vertebrata</taxon>
        <taxon>Euteleostomi</taxon>
        <taxon>Amphibia</taxon>
        <taxon>Batrachia</taxon>
        <taxon>Caudata</taxon>
        <taxon>Salamandroidea</taxon>
        <taxon>Salamandridae</taxon>
        <taxon>Pleurodelinae</taxon>
        <taxon>Pleurodeles</taxon>
    </lineage>
</organism>
<evidence type="ECO:0000256" key="9">
    <source>
        <dbReference type="ARBA" id="ARBA00048679"/>
    </source>
</evidence>
<evidence type="ECO:0000256" key="2">
    <source>
        <dbReference type="ARBA" id="ARBA00012513"/>
    </source>
</evidence>
<dbReference type="Proteomes" id="UP001066276">
    <property type="component" value="Chromosome 3_1"/>
</dbReference>
<comment type="catalytic activity">
    <reaction evidence="9">
        <text>L-seryl-[protein] + ATP = O-phospho-L-seryl-[protein] + ADP + H(+)</text>
        <dbReference type="Rhea" id="RHEA:17989"/>
        <dbReference type="Rhea" id="RHEA-COMP:9863"/>
        <dbReference type="Rhea" id="RHEA-COMP:11604"/>
        <dbReference type="ChEBI" id="CHEBI:15378"/>
        <dbReference type="ChEBI" id="CHEBI:29999"/>
        <dbReference type="ChEBI" id="CHEBI:30616"/>
        <dbReference type="ChEBI" id="CHEBI:83421"/>
        <dbReference type="ChEBI" id="CHEBI:456216"/>
        <dbReference type="EC" id="2.7.11.1"/>
    </reaction>
</comment>
<feature type="region of interest" description="Disordered" evidence="13">
    <location>
        <begin position="586"/>
        <end position="624"/>
    </location>
</feature>
<dbReference type="InterPro" id="IPR006912">
    <property type="entry name" value="Harbinger_derived_prot"/>
</dbReference>
<feature type="compositionally biased region" description="Polar residues" evidence="13">
    <location>
        <begin position="606"/>
        <end position="624"/>
    </location>
</feature>
<gene>
    <name evidence="15" type="ORF">NDU88_005888</name>
</gene>
<dbReference type="InterPro" id="IPR000719">
    <property type="entry name" value="Prot_kinase_dom"/>
</dbReference>
<dbReference type="GO" id="GO:0046872">
    <property type="term" value="F:metal ion binding"/>
    <property type="evidence" value="ECO:0007669"/>
    <property type="project" value="UniProtKB-KW"/>
</dbReference>
<dbReference type="GO" id="GO:0005524">
    <property type="term" value="F:ATP binding"/>
    <property type="evidence" value="ECO:0007669"/>
    <property type="project" value="UniProtKB-UniRule"/>
</dbReference>
<protein>
    <recommendedName>
        <fullName evidence="10">Mitogen-activated protein kinase kinase kinase 19</fullName>
        <ecNumber evidence="2">2.7.11.1</ecNumber>
    </recommendedName>
    <alternativeName>
        <fullName evidence="11">SPS1/STE20-related protein kinase YSK4</fullName>
    </alternativeName>
</protein>
<evidence type="ECO:0000259" key="14">
    <source>
        <dbReference type="PROSITE" id="PS50011"/>
    </source>
</evidence>
<feature type="compositionally biased region" description="Basic residues" evidence="13">
    <location>
        <begin position="710"/>
        <end position="719"/>
    </location>
</feature>
<proteinExistence type="inferred from homology"/>
<feature type="compositionally biased region" description="Polar residues" evidence="13">
    <location>
        <begin position="695"/>
        <end position="709"/>
    </location>
</feature>
<dbReference type="EC" id="2.7.11.1" evidence="2"/>
<keyword evidence="3" id="KW-0723">Serine/threonine-protein kinase</keyword>
<evidence type="ECO:0000256" key="8">
    <source>
        <dbReference type="ARBA" id="ARBA00047899"/>
    </source>
</evidence>
<feature type="region of interest" description="Disordered" evidence="13">
    <location>
        <begin position="517"/>
        <end position="545"/>
    </location>
</feature>
<keyword evidence="16" id="KW-1185">Reference proteome</keyword>
<dbReference type="FunFam" id="1.10.510.10:FF:000331">
    <property type="entry name" value="Mitogen-activated protein kinase kinase kinase 19"/>
    <property type="match status" value="1"/>
</dbReference>
<feature type="compositionally biased region" description="Polar residues" evidence="13">
    <location>
        <begin position="805"/>
        <end position="827"/>
    </location>
</feature>
<evidence type="ECO:0000256" key="1">
    <source>
        <dbReference type="ARBA" id="ARBA00008874"/>
    </source>
</evidence>
<keyword evidence="4" id="KW-0808">Transferase</keyword>
<sequence>MKRTYDILPVEPLCPAKHGAKGAIINPYGGCPGFLKASTPHEAQEPSIVRGPGNDDAVGTFAVYALGKQLSNLEKKMEYTRKDHDNGKDSGRKSHSEMSRSFQDRLMTSLPGLWSREPSAPELKKTRHTSLPPIHTEKDEDAKPMQGFGFGYLPQGSRSEPNISKAFMALDSVHDIHKQIEQRLRRSDLKAIKKTEHFQPAILHSPRTSRYPLWEDAKVTTKFDVCISSILSPPQFPIQSKNKYSLLPRLSTTADKKEEMNSRKLFAKAAPISSQDLSTSTNSVSSSRECCSKSLKGSGKNTKHGDWVFSSEDEFVFASDTEAVDEDHLLMSTENIAEAANLLSEAVNIKPNQHQESTVEDEITKIDLQVPYDITAGVGEKSHENQFSNAVKYDIITGTVDSTTEKRELTHKQKIFETNTAVLEANVEETRYPGGIVHPAPEKPLERRVCFMPEPTASKNVEEIKETEPCPVVHITVSEYDPLNECTLNSSKQERVKRKTITGIVPSNVEQNLNKLSEKDSEKSKKLKKRNTKSPVIKTKTSTKKERINSKMSLTKQNRKLQAVTKQINMRGLDFLSPGFAETVISSKSKMKTPQTLHNNLRKNGQKSGENVSTPESKRVSSSTRSVHLSVLGSQPTSHFVNLKYSDMFVEIVSPGSGPEICEMFGTPMYSNARELSNKEKRFCQGGISAPPRKSITNHGCRSADTNINRRLKSTKKRATSSTKSNTSQTKENLKSGVPKPKVFLLSESDNEQENDVIISGTNWQITPSRSNVFFPADEIQHVPESSQAISESKSNPHLDLPTIKESTLENPRSREILNQNHMSSSGGLRHHPDDGNVDLSESEHVNLENKKTDISESDQQSSNSDMCKTIFDVDSLDAGASESRTSYIQNNKIIETFLDGHKETFSNTAEKYDFAQSSTHSTPQIINSANDFSKPYSEIINCANNEELTDELLSCLAVKMLSIDAKDFTSFRANTENNVTEKQTFACEQEASNLTGHNKDVTAIEAIEELHSLNDDSTFSNYSSLNDDSIMWTKGDVLGKGAYGTVYCGLTSHGQLIAVKQVPLNTSDQDTTEKEYQKLQEEVDLLRTLEHVNIVGFLGTCLQDNIVSIFMEFIPGGSISNILKRFGPLPEIVFSRYTRQILQGVSYLHENKVIHRDIKGNNIMLMQTGVIKLIDFGCAKRLACLSLNGTHFEIIKSVHGTPYWMAPEVINASGYGTKSDIWSTGCTVFEMATGKPPLAHMDRLPAMFYIGAQRGKMPSLSDNFSEKAREFVDLCLIRNQSERPSALQLLRHPFIKPKQKLAEQGHGIQPWTMTPIGNPSTAAERAYNDAHRRTRSIVERTFGILKSRFRCLDITGGSLLYSPEMVCKIILTCAILHNICIIRNIPLLEPEPHMPEEEEEDGGLQHEGPLDCVGANIS</sequence>
<feature type="region of interest" description="Disordered" evidence="13">
    <location>
        <begin position="78"/>
        <end position="145"/>
    </location>
</feature>
<feature type="domain" description="Protein kinase" evidence="14">
    <location>
        <begin position="1033"/>
        <end position="1296"/>
    </location>
</feature>
<name>A0AAV7UND6_PLEWA</name>
<evidence type="ECO:0000256" key="6">
    <source>
        <dbReference type="ARBA" id="ARBA00022777"/>
    </source>
</evidence>
<evidence type="ECO:0000256" key="3">
    <source>
        <dbReference type="ARBA" id="ARBA00022527"/>
    </source>
</evidence>
<comment type="similarity">
    <text evidence="1">Belongs to the protein kinase superfamily. STE Ser/Thr protein kinase family. STE20 subfamily.</text>
</comment>
<dbReference type="GO" id="GO:0004674">
    <property type="term" value="F:protein serine/threonine kinase activity"/>
    <property type="evidence" value="ECO:0007669"/>
    <property type="project" value="UniProtKB-KW"/>
</dbReference>
<dbReference type="PROSITE" id="PS50011">
    <property type="entry name" value="PROTEIN_KINASE_DOM"/>
    <property type="match status" value="1"/>
</dbReference>
<dbReference type="Pfam" id="PF00069">
    <property type="entry name" value="Pkinase"/>
    <property type="match status" value="1"/>
</dbReference>
<evidence type="ECO:0000256" key="4">
    <source>
        <dbReference type="ARBA" id="ARBA00022679"/>
    </source>
</evidence>
<evidence type="ECO:0000256" key="13">
    <source>
        <dbReference type="SAM" id="MobiDB-lite"/>
    </source>
</evidence>
<feature type="compositionally biased region" description="Low complexity" evidence="13">
    <location>
        <begin position="720"/>
        <end position="731"/>
    </location>
</feature>
<evidence type="ECO:0000313" key="16">
    <source>
        <dbReference type="Proteomes" id="UP001066276"/>
    </source>
</evidence>
<dbReference type="Pfam" id="PF04827">
    <property type="entry name" value="Plant_tran"/>
    <property type="match status" value="1"/>
</dbReference>
<feature type="compositionally biased region" description="Basic and acidic residues" evidence="13">
    <location>
        <begin position="78"/>
        <end position="98"/>
    </location>
</feature>
<evidence type="ECO:0000256" key="10">
    <source>
        <dbReference type="ARBA" id="ARBA00069016"/>
    </source>
</evidence>
<comment type="catalytic activity">
    <reaction evidence="8">
        <text>L-threonyl-[protein] + ATP = O-phospho-L-threonyl-[protein] + ADP + H(+)</text>
        <dbReference type="Rhea" id="RHEA:46608"/>
        <dbReference type="Rhea" id="RHEA-COMP:11060"/>
        <dbReference type="Rhea" id="RHEA-COMP:11605"/>
        <dbReference type="ChEBI" id="CHEBI:15378"/>
        <dbReference type="ChEBI" id="CHEBI:30013"/>
        <dbReference type="ChEBI" id="CHEBI:30616"/>
        <dbReference type="ChEBI" id="CHEBI:61977"/>
        <dbReference type="ChEBI" id="CHEBI:456216"/>
        <dbReference type="EC" id="2.7.11.1"/>
    </reaction>
</comment>
<reference evidence="15" key="1">
    <citation type="journal article" date="2022" name="bioRxiv">
        <title>Sequencing and chromosome-scale assembly of the giantPleurodeles waltlgenome.</title>
        <authorList>
            <person name="Brown T."/>
            <person name="Elewa A."/>
            <person name="Iarovenko S."/>
            <person name="Subramanian E."/>
            <person name="Araus A.J."/>
            <person name="Petzold A."/>
            <person name="Susuki M."/>
            <person name="Suzuki K.-i.T."/>
            <person name="Hayashi T."/>
            <person name="Toyoda A."/>
            <person name="Oliveira C."/>
            <person name="Osipova E."/>
            <person name="Leigh N.D."/>
            <person name="Simon A."/>
            <person name="Yun M.H."/>
        </authorList>
    </citation>
    <scope>NUCLEOTIDE SEQUENCE</scope>
    <source>
        <strain evidence="15">20211129_DDA</strain>
        <tissue evidence="15">Liver</tissue>
    </source>
</reference>
<dbReference type="PANTHER" id="PTHR11584">
    <property type="entry name" value="SERINE/THREONINE PROTEIN KINASE"/>
    <property type="match status" value="1"/>
</dbReference>
<dbReference type="InterPro" id="IPR017441">
    <property type="entry name" value="Protein_kinase_ATP_BS"/>
</dbReference>
<keyword evidence="7 12" id="KW-0067">ATP-binding</keyword>
<evidence type="ECO:0000256" key="12">
    <source>
        <dbReference type="PROSITE-ProRule" id="PRU10141"/>
    </source>
</evidence>
<feature type="compositionally biased region" description="Polar residues" evidence="13">
    <location>
        <begin position="784"/>
        <end position="796"/>
    </location>
</feature>
<dbReference type="SUPFAM" id="SSF56112">
    <property type="entry name" value="Protein kinase-like (PK-like)"/>
    <property type="match status" value="1"/>
</dbReference>
<dbReference type="InterPro" id="IPR008271">
    <property type="entry name" value="Ser/Thr_kinase_AS"/>
</dbReference>
<dbReference type="InterPro" id="IPR011009">
    <property type="entry name" value="Kinase-like_dom_sf"/>
</dbReference>
<feature type="region of interest" description="Disordered" evidence="13">
    <location>
        <begin position="688"/>
        <end position="741"/>
    </location>
</feature>
<accession>A0AAV7UND6</accession>
<evidence type="ECO:0000256" key="5">
    <source>
        <dbReference type="ARBA" id="ARBA00022741"/>
    </source>
</evidence>
<feature type="region of interest" description="Disordered" evidence="13">
    <location>
        <begin position="1393"/>
        <end position="1419"/>
    </location>
</feature>
<keyword evidence="5 12" id="KW-0547">Nucleotide-binding</keyword>
<keyword evidence="6" id="KW-0418">Kinase</keyword>
<evidence type="ECO:0000256" key="7">
    <source>
        <dbReference type="ARBA" id="ARBA00022840"/>
    </source>
</evidence>
<evidence type="ECO:0000256" key="11">
    <source>
        <dbReference type="ARBA" id="ARBA00080573"/>
    </source>
</evidence>
<feature type="region of interest" description="Disordered" evidence="13">
    <location>
        <begin position="784"/>
        <end position="865"/>
    </location>
</feature>
<feature type="binding site" evidence="12">
    <location>
        <position position="1061"/>
    </location>
    <ligand>
        <name>ATP</name>
        <dbReference type="ChEBI" id="CHEBI:30616"/>
    </ligand>
</feature>
<dbReference type="EMBL" id="JANPWB010000005">
    <property type="protein sequence ID" value="KAJ1189137.1"/>
    <property type="molecule type" value="Genomic_DNA"/>
</dbReference>
<comment type="caution">
    <text evidence="15">The sequence shown here is derived from an EMBL/GenBank/DDBJ whole genome shotgun (WGS) entry which is preliminary data.</text>
</comment>
<dbReference type="Gene3D" id="1.10.510.10">
    <property type="entry name" value="Transferase(Phosphotransferase) domain 1"/>
    <property type="match status" value="1"/>
</dbReference>
<feature type="compositionally biased region" description="Polar residues" evidence="13">
    <location>
        <begin position="586"/>
        <end position="599"/>
    </location>
</feature>
<dbReference type="GO" id="GO:0035556">
    <property type="term" value="P:intracellular signal transduction"/>
    <property type="evidence" value="ECO:0007669"/>
    <property type="project" value="UniProtKB-ARBA"/>
</dbReference>